<dbReference type="STRING" id="301148.B4135_3608"/>
<feature type="transmembrane region" description="Helical" evidence="7">
    <location>
        <begin position="55"/>
        <end position="73"/>
    </location>
</feature>
<dbReference type="PANTHER" id="PTHR30193">
    <property type="entry name" value="ABC TRANSPORTER PERMEASE PROTEIN"/>
    <property type="match status" value="1"/>
</dbReference>
<reference evidence="8 9" key="1">
    <citation type="submission" date="2016-01" db="EMBL/GenBank/DDBJ databases">
        <title>Draft Genome Sequences of Seven Thermophilic Sporeformers Isolated from Foods.</title>
        <authorList>
            <person name="Berendsen E.M."/>
            <person name="Wells-Bennik M.H."/>
            <person name="Krawcyk A.O."/>
            <person name="De Jong A."/>
            <person name="Holsappel S."/>
            <person name="Eijlander R.T."/>
            <person name="Kuipers O.P."/>
        </authorList>
    </citation>
    <scope>NUCLEOTIDE SEQUENCE [LARGE SCALE GENOMIC DNA]</scope>
    <source>
        <strain evidence="8 9">B4135</strain>
    </source>
</reference>
<sequence length="84" mass="9154">MNCSYVITMGVVGCFQIFDQAFIMSNGSGGPQNSTLTFTLYIYQLAFNSNDMGRATALAFILGVIILAVTYIVNKFLKPDQING</sequence>
<protein>
    <recommendedName>
        <fullName evidence="10">ABC transmembrane type-1 domain-containing protein</fullName>
    </recommendedName>
</protein>
<evidence type="ECO:0000256" key="7">
    <source>
        <dbReference type="SAM" id="Phobius"/>
    </source>
</evidence>
<proteinExistence type="predicted"/>
<evidence type="ECO:0000256" key="3">
    <source>
        <dbReference type="ARBA" id="ARBA00022475"/>
    </source>
</evidence>
<keyword evidence="5 7" id="KW-1133">Transmembrane helix</keyword>
<dbReference type="InterPro" id="IPR051393">
    <property type="entry name" value="ABC_transporter_permease"/>
</dbReference>
<comment type="caution">
    <text evidence="8">The sequence shown here is derived from an EMBL/GenBank/DDBJ whole genome shotgun (WGS) entry which is preliminary data.</text>
</comment>
<evidence type="ECO:0008006" key="10">
    <source>
        <dbReference type="Google" id="ProtNLM"/>
    </source>
</evidence>
<gene>
    <name evidence="8" type="ORF">B4135_3608</name>
</gene>
<keyword evidence="2" id="KW-0813">Transport</keyword>
<accession>A0A150LDN6</accession>
<evidence type="ECO:0000313" key="8">
    <source>
        <dbReference type="EMBL" id="KYD10129.1"/>
    </source>
</evidence>
<evidence type="ECO:0000256" key="1">
    <source>
        <dbReference type="ARBA" id="ARBA00004651"/>
    </source>
</evidence>
<evidence type="ECO:0000313" key="9">
    <source>
        <dbReference type="Proteomes" id="UP000075683"/>
    </source>
</evidence>
<evidence type="ECO:0000256" key="4">
    <source>
        <dbReference type="ARBA" id="ARBA00022692"/>
    </source>
</evidence>
<evidence type="ECO:0000256" key="5">
    <source>
        <dbReference type="ARBA" id="ARBA00022989"/>
    </source>
</evidence>
<keyword evidence="4 7" id="KW-0812">Transmembrane</keyword>
<name>A0A150LDN6_9BACI</name>
<dbReference type="EMBL" id="LQYT01000121">
    <property type="protein sequence ID" value="KYD10129.1"/>
    <property type="molecule type" value="Genomic_DNA"/>
</dbReference>
<evidence type="ECO:0000256" key="2">
    <source>
        <dbReference type="ARBA" id="ARBA00022448"/>
    </source>
</evidence>
<dbReference type="Proteomes" id="UP000075683">
    <property type="component" value="Unassembled WGS sequence"/>
</dbReference>
<dbReference type="AlphaFoldDB" id="A0A150LDN6"/>
<dbReference type="RefSeq" id="WP_061569863.1">
    <property type="nucleotide sequence ID" value="NZ_LQYT01000121.1"/>
</dbReference>
<dbReference type="SUPFAM" id="SSF161098">
    <property type="entry name" value="MetI-like"/>
    <property type="match status" value="1"/>
</dbReference>
<evidence type="ECO:0000256" key="6">
    <source>
        <dbReference type="ARBA" id="ARBA00023136"/>
    </source>
</evidence>
<keyword evidence="3" id="KW-1003">Cell membrane</keyword>
<dbReference type="Gene3D" id="1.10.3720.10">
    <property type="entry name" value="MetI-like"/>
    <property type="match status" value="1"/>
</dbReference>
<keyword evidence="6 7" id="KW-0472">Membrane</keyword>
<comment type="subcellular location">
    <subcellularLocation>
        <location evidence="1">Cell membrane</location>
        <topology evidence="1">Multi-pass membrane protein</topology>
    </subcellularLocation>
</comment>
<dbReference type="PANTHER" id="PTHR30193:SF37">
    <property type="entry name" value="INNER MEMBRANE ABC TRANSPORTER PERMEASE PROTEIN YCJO"/>
    <property type="match status" value="1"/>
</dbReference>
<dbReference type="GO" id="GO:0005886">
    <property type="term" value="C:plasma membrane"/>
    <property type="evidence" value="ECO:0007669"/>
    <property type="project" value="UniProtKB-SubCell"/>
</dbReference>
<dbReference type="InterPro" id="IPR035906">
    <property type="entry name" value="MetI-like_sf"/>
</dbReference>
<organism evidence="8 9">
    <name type="scientific">Caldibacillus debilis</name>
    <dbReference type="NCBI Taxonomy" id="301148"/>
    <lineage>
        <taxon>Bacteria</taxon>
        <taxon>Bacillati</taxon>
        <taxon>Bacillota</taxon>
        <taxon>Bacilli</taxon>
        <taxon>Bacillales</taxon>
        <taxon>Bacillaceae</taxon>
        <taxon>Caldibacillus</taxon>
    </lineage>
</organism>